<reference evidence="6 7" key="1">
    <citation type="journal article" date="2015" name="Antonie Van Leeuwenhoek">
        <title>Prauserella endophytica sp. nov., an endophytic actinobacterium isolated from Tamarix taklamakanensis.</title>
        <authorList>
            <person name="Liu J.M."/>
            <person name="Habden X."/>
            <person name="Guo L."/>
            <person name="Tuo L."/>
            <person name="Jiang Z.K."/>
            <person name="Liu S.W."/>
            <person name="Liu X.F."/>
            <person name="Chen L."/>
            <person name="Li R.F."/>
            <person name="Zhang Y.Q."/>
            <person name="Sun C.H."/>
        </authorList>
    </citation>
    <scope>NUCLEOTIDE SEQUENCE [LARGE SCALE GENOMIC DNA]</scope>
    <source>
        <strain evidence="6 7">CGMCC 4.7182</strain>
    </source>
</reference>
<dbReference type="PANTHER" id="PTHR42804:SF1">
    <property type="entry name" value="ALDEHYDE DEHYDROGENASE-RELATED"/>
    <property type="match status" value="1"/>
</dbReference>
<dbReference type="PANTHER" id="PTHR42804">
    <property type="entry name" value="ALDEHYDE DEHYDROGENASE"/>
    <property type="match status" value="1"/>
</dbReference>
<evidence type="ECO:0000313" key="7">
    <source>
        <dbReference type="Proteomes" id="UP000309992"/>
    </source>
</evidence>
<dbReference type="SUPFAM" id="SSF53720">
    <property type="entry name" value="ALDH-like"/>
    <property type="match status" value="1"/>
</dbReference>
<comment type="caution">
    <text evidence="6">The sequence shown here is derived from an EMBL/GenBank/DDBJ whole genome shotgun (WGS) entry which is preliminary data.</text>
</comment>
<dbReference type="Pfam" id="PF00171">
    <property type="entry name" value="Aldedh"/>
    <property type="match status" value="1"/>
</dbReference>
<evidence type="ECO:0000256" key="4">
    <source>
        <dbReference type="RuleBase" id="RU003345"/>
    </source>
</evidence>
<gene>
    <name evidence="6" type="ORF">FCN18_14990</name>
</gene>
<dbReference type="InterPro" id="IPR015590">
    <property type="entry name" value="Aldehyde_DH_dom"/>
</dbReference>
<feature type="active site" evidence="3">
    <location>
        <position position="264"/>
    </location>
</feature>
<dbReference type="Gene3D" id="3.40.605.10">
    <property type="entry name" value="Aldehyde Dehydrogenase, Chain A, domain 1"/>
    <property type="match status" value="1"/>
</dbReference>
<evidence type="ECO:0000259" key="5">
    <source>
        <dbReference type="Pfam" id="PF00171"/>
    </source>
</evidence>
<comment type="similarity">
    <text evidence="1 4">Belongs to the aldehyde dehydrogenase family.</text>
</comment>
<dbReference type="InterPro" id="IPR016161">
    <property type="entry name" value="Ald_DH/histidinol_DH"/>
</dbReference>
<feature type="domain" description="Aldehyde dehydrogenase" evidence="5">
    <location>
        <begin position="26"/>
        <end position="484"/>
    </location>
</feature>
<dbReference type="InterPro" id="IPR029510">
    <property type="entry name" value="Ald_DH_CS_GLU"/>
</dbReference>
<evidence type="ECO:0000256" key="3">
    <source>
        <dbReference type="PROSITE-ProRule" id="PRU10007"/>
    </source>
</evidence>
<dbReference type="InterPro" id="IPR016162">
    <property type="entry name" value="Ald_DH_N"/>
</dbReference>
<evidence type="ECO:0000256" key="1">
    <source>
        <dbReference type="ARBA" id="ARBA00009986"/>
    </source>
</evidence>
<protein>
    <submittedName>
        <fullName evidence="6">Aldehyde dehydrogenase family protein</fullName>
    </submittedName>
</protein>
<organism evidence="6 7">
    <name type="scientific">Prauserella endophytica</name>
    <dbReference type="NCBI Taxonomy" id="1592324"/>
    <lineage>
        <taxon>Bacteria</taxon>
        <taxon>Bacillati</taxon>
        <taxon>Actinomycetota</taxon>
        <taxon>Actinomycetes</taxon>
        <taxon>Pseudonocardiales</taxon>
        <taxon>Pseudonocardiaceae</taxon>
        <taxon>Prauserella</taxon>
        <taxon>Prauserella coralliicola group</taxon>
    </lineage>
</organism>
<keyword evidence="2 4" id="KW-0560">Oxidoreductase</keyword>
<proteinExistence type="inferred from homology"/>
<evidence type="ECO:0000256" key="2">
    <source>
        <dbReference type="ARBA" id="ARBA00023002"/>
    </source>
</evidence>
<dbReference type="Proteomes" id="UP000309992">
    <property type="component" value="Unassembled WGS sequence"/>
</dbReference>
<evidence type="ECO:0000313" key="6">
    <source>
        <dbReference type="EMBL" id="TKG70829.1"/>
    </source>
</evidence>
<dbReference type="EMBL" id="SWMS01000007">
    <property type="protein sequence ID" value="TKG70829.1"/>
    <property type="molecule type" value="Genomic_DNA"/>
</dbReference>
<dbReference type="PROSITE" id="PS00687">
    <property type="entry name" value="ALDEHYDE_DEHYDR_GLU"/>
    <property type="match status" value="1"/>
</dbReference>
<name>A0ABY2S6B3_9PSEU</name>
<dbReference type="Gene3D" id="3.40.309.10">
    <property type="entry name" value="Aldehyde Dehydrogenase, Chain A, domain 2"/>
    <property type="match status" value="1"/>
</dbReference>
<dbReference type="InterPro" id="IPR016163">
    <property type="entry name" value="Ald_DH_C"/>
</dbReference>
<accession>A0ABY2S6B3</accession>
<dbReference type="RefSeq" id="WP_137095387.1">
    <property type="nucleotide sequence ID" value="NZ_SWMS01000007.1"/>
</dbReference>
<keyword evidence="7" id="KW-1185">Reference proteome</keyword>
<sequence length="490" mass="50941">MTASTTGLEGLRSYVDGDHLGGGDPLRVTDPATLSTVAEVPTAGVADFERAVLAARRAFDRGDWPGIPAAERAAVVLRFVAALEARREHLGETVVAETGALVASARGVQVDGALGQARDAVRIHASLPEEEHNPVPLDALVTGGRVATSVLTWEPLGVVSAIPAYNVPLFLALWKVVPALLAGNTVVLRPSPLAPLTVLALGAAAKEAGLPPGVLNVLVEQGDAGARLMTTDPRVDAVSFTGSTSVGSAIMEQAAPTLKRVLLELGGKSAGIYLPGAVDRAADGIATVMRAMAGQGCVLQTRVLVPQARKDEVLAQAAERVAALRLGDPRDPETDVGPVISAAQVTRCADHVAAARRHGGRVVTGGRPRPELGGHFFEPTVVDLPDTANPLAQEETFGPVVSVLGYRDVDHAVELANDTVYGLSGGVFGPTEEALAVARRIRAGTVLVNGGYFGAFASSGGWRRSGEWRERGREGIRAYQQAKHLTAVSH</sequence>